<keyword evidence="2" id="KW-1185">Reference proteome</keyword>
<reference evidence="1" key="1">
    <citation type="submission" date="2020-04" db="EMBL/GenBank/DDBJ databases">
        <authorList>
            <person name="Alioto T."/>
            <person name="Alioto T."/>
            <person name="Gomez Garrido J."/>
        </authorList>
    </citation>
    <scope>NUCLEOTIDE SEQUENCE</scope>
    <source>
        <strain evidence="1">A484AB</strain>
    </source>
</reference>
<evidence type="ECO:0000313" key="1">
    <source>
        <dbReference type="EMBL" id="CAB4013069.1"/>
    </source>
</evidence>
<dbReference type="AlphaFoldDB" id="A0A7D9IL28"/>
<name>A0A7D9IL28_PARCT</name>
<dbReference type="EMBL" id="CACRXK020007739">
    <property type="protein sequence ID" value="CAB4013069.1"/>
    <property type="molecule type" value="Genomic_DNA"/>
</dbReference>
<organism evidence="1 2">
    <name type="scientific">Paramuricea clavata</name>
    <name type="common">Red gorgonian</name>
    <name type="synonym">Violescent sea-whip</name>
    <dbReference type="NCBI Taxonomy" id="317549"/>
    <lineage>
        <taxon>Eukaryota</taxon>
        <taxon>Metazoa</taxon>
        <taxon>Cnidaria</taxon>
        <taxon>Anthozoa</taxon>
        <taxon>Octocorallia</taxon>
        <taxon>Malacalcyonacea</taxon>
        <taxon>Plexauridae</taxon>
        <taxon>Paramuricea</taxon>
    </lineage>
</organism>
<accession>A0A7D9IL28</accession>
<sequence>MVNELLSAWGPRAKFVDDLTALEVVPRNSPSLMNHIVADIHSFAEVNNMKLNPAKCKDMIVNFLHFNTSVLQPIIIGATRVESVSSFKLLGVYVTSDLTCDDLERVQKRALAIINPNYSYDDSLKLACIEPLVLRRDAACKRFVETILPGNPLYPIVHSRSAPVNHGYKVRSDNVANRPVSEIRYH</sequence>
<protein>
    <submittedName>
        <fullName evidence="1">Uncharacterized protein</fullName>
    </submittedName>
</protein>
<dbReference type="OrthoDB" id="5949662at2759"/>
<proteinExistence type="predicted"/>
<comment type="caution">
    <text evidence="1">The sequence shown here is derived from an EMBL/GenBank/DDBJ whole genome shotgun (WGS) entry which is preliminary data.</text>
</comment>
<gene>
    <name evidence="1" type="ORF">PACLA_8A004703</name>
</gene>
<dbReference type="Proteomes" id="UP001152795">
    <property type="component" value="Unassembled WGS sequence"/>
</dbReference>
<evidence type="ECO:0000313" key="2">
    <source>
        <dbReference type="Proteomes" id="UP001152795"/>
    </source>
</evidence>